<dbReference type="SUPFAM" id="SSF52047">
    <property type="entry name" value="RNI-like"/>
    <property type="match status" value="2"/>
</dbReference>
<dbReference type="PANTHER" id="PTHR47186">
    <property type="entry name" value="LEUCINE-RICH REPEAT-CONTAINING PROTEIN 57"/>
    <property type="match status" value="1"/>
</dbReference>
<dbReference type="InterPro" id="IPR001611">
    <property type="entry name" value="Leu-rich_rpt"/>
</dbReference>
<evidence type="ECO:0000256" key="1">
    <source>
        <dbReference type="ARBA" id="ARBA00022737"/>
    </source>
</evidence>
<evidence type="ECO:0000313" key="4">
    <source>
        <dbReference type="EMBL" id="WVZ50155.1"/>
    </source>
</evidence>
<dbReference type="InterPro" id="IPR032675">
    <property type="entry name" value="LRR_dom_sf"/>
</dbReference>
<evidence type="ECO:0000259" key="3">
    <source>
        <dbReference type="Pfam" id="PF25019"/>
    </source>
</evidence>
<dbReference type="PANTHER" id="PTHR47186:SF3">
    <property type="entry name" value="OS09G0267800 PROTEIN"/>
    <property type="match status" value="1"/>
</dbReference>
<feature type="non-terminal residue" evidence="4">
    <location>
        <position position="1"/>
    </location>
</feature>
<dbReference type="InterPro" id="IPR056789">
    <property type="entry name" value="LRR_R13L1-DRL21"/>
</dbReference>
<accession>A0AAQ3PEV9</accession>
<gene>
    <name evidence="4" type="ORF">U9M48_001438</name>
</gene>
<dbReference type="Pfam" id="PF25019">
    <property type="entry name" value="LRR_R13L1-DRL21"/>
    <property type="match status" value="1"/>
</dbReference>
<dbReference type="AlphaFoldDB" id="A0AAQ3PEV9"/>
<dbReference type="EMBL" id="CP144745">
    <property type="protein sequence ID" value="WVZ50155.1"/>
    <property type="molecule type" value="Genomic_DNA"/>
</dbReference>
<name>A0AAQ3PEV9_PASNO</name>
<dbReference type="Pfam" id="PF23598">
    <property type="entry name" value="LRR_14"/>
    <property type="match status" value="1"/>
</dbReference>
<sequence>MQNQSLPEFIIELANLQYLSIMNLVKFLQYQNQFTSLGCSLISKLPESFGDLKCMVHLEMSGCTGISALPGSTLSNCSSLQEIPESLCGITQLQHLNLSSCDSLQRLPDAIGNLADLQYLNMSKCRKIEKLPKSMMKLQNLLHLQLSQCGAVTEWLLLGGLSGLTALQHLDMSWIRIRCGINIVDFIGTLTNLEDLNLSYNSYLACLPENIGNLKRLQTLDLRWCRKLESLPDSIGTLGLKSLHQEGVLDELMDQATSLVHYSRTLPIFNVLTDDVSGCRKLQLLEGAHHISELRILSLENARKHVKSKLADKHNLSRLTLSWTTCLYRHLKDKDLLEQLVPPRALEHLYLDGYSSTGFPGWVMDISRHLTNLISIVLRHLPNCSNLPHLESLVLSNFPSIKKIGWEFCGGNGAFCGLSSFDISFMEGLEWSTTYSAEDGVEEEFMFPVLDNLSIWSCPRLSLKPCPQTFRECEIWCSDQVLSSFKEVHKISHDTSSSRATKLELTEMDCQSMEVFHHFSTLRVLKITHSDKLTTLPESMRHLTSLWSLTLDRCKGISTMPDWLGDLPSLTTFVITGCHSIKSFAF</sequence>
<reference evidence="4 5" key="1">
    <citation type="submission" date="2024-02" db="EMBL/GenBank/DDBJ databases">
        <title>High-quality chromosome-scale genome assembly of Pensacola bahiagrass (Paspalum notatum Flugge var. saurae).</title>
        <authorList>
            <person name="Vega J.M."/>
            <person name="Podio M."/>
            <person name="Orjuela J."/>
            <person name="Siena L.A."/>
            <person name="Pessino S.C."/>
            <person name="Combes M.C."/>
            <person name="Mariac C."/>
            <person name="Albertini E."/>
            <person name="Pupilli F."/>
            <person name="Ortiz J.P.A."/>
            <person name="Leblanc O."/>
        </authorList>
    </citation>
    <scope>NUCLEOTIDE SEQUENCE [LARGE SCALE GENOMIC DNA]</scope>
    <source>
        <strain evidence="4">R1</strain>
        <tissue evidence="4">Leaf</tissue>
    </source>
</reference>
<feature type="domain" description="Disease resistance R13L4/SHOC-2-like LRR" evidence="2">
    <location>
        <begin position="74"/>
        <end position="200"/>
    </location>
</feature>
<dbReference type="InterPro" id="IPR055414">
    <property type="entry name" value="LRR_R13L4/SHOC2-like"/>
</dbReference>
<dbReference type="Gene3D" id="3.80.10.10">
    <property type="entry name" value="Ribonuclease Inhibitor"/>
    <property type="match status" value="4"/>
</dbReference>
<proteinExistence type="predicted"/>
<evidence type="ECO:0000259" key="2">
    <source>
        <dbReference type="Pfam" id="PF23598"/>
    </source>
</evidence>
<keyword evidence="5" id="KW-1185">Reference proteome</keyword>
<dbReference type="Proteomes" id="UP001341281">
    <property type="component" value="Chromosome 01"/>
</dbReference>
<keyword evidence="1" id="KW-0677">Repeat</keyword>
<feature type="domain" description="R13L1/DRL21-like LRR repeat region" evidence="3">
    <location>
        <begin position="285"/>
        <end position="393"/>
    </location>
</feature>
<dbReference type="Pfam" id="PF00560">
    <property type="entry name" value="LRR_1"/>
    <property type="match status" value="1"/>
</dbReference>
<protein>
    <submittedName>
        <fullName evidence="4">Uncharacterized protein</fullName>
    </submittedName>
</protein>
<evidence type="ECO:0000313" key="5">
    <source>
        <dbReference type="Proteomes" id="UP001341281"/>
    </source>
</evidence>
<organism evidence="4 5">
    <name type="scientific">Paspalum notatum var. saurae</name>
    <dbReference type="NCBI Taxonomy" id="547442"/>
    <lineage>
        <taxon>Eukaryota</taxon>
        <taxon>Viridiplantae</taxon>
        <taxon>Streptophyta</taxon>
        <taxon>Embryophyta</taxon>
        <taxon>Tracheophyta</taxon>
        <taxon>Spermatophyta</taxon>
        <taxon>Magnoliopsida</taxon>
        <taxon>Liliopsida</taxon>
        <taxon>Poales</taxon>
        <taxon>Poaceae</taxon>
        <taxon>PACMAD clade</taxon>
        <taxon>Panicoideae</taxon>
        <taxon>Andropogonodae</taxon>
        <taxon>Paspaleae</taxon>
        <taxon>Paspalinae</taxon>
        <taxon>Paspalum</taxon>
    </lineage>
</organism>